<keyword evidence="1" id="KW-0472">Membrane</keyword>
<protein>
    <submittedName>
        <fullName evidence="2">Lipopolysaccharide export LptBFGC system permease protein LptF</fullName>
    </submittedName>
</protein>
<dbReference type="RefSeq" id="WP_183831818.1">
    <property type="nucleotide sequence ID" value="NZ_JACHEU010000002.1"/>
</dbReference>
<accession>A0A7W9S611</accession>
<keyword evidence="1" id="KW-1133">Transmembrane helix</keyword>
<evidence type="ECO:0000256" key="1">
    <source>
        <dbReference type="SAM" id="Phobius"/>
    </source>
</evidence>
<feature type="transmembrane region" description="Helical" evidence="1">
    <location>
        <begin position="39"/>
        <end position="58"/>
    </location>
</feature>
<dbReference type="Proteomes" id="UP000533306">
    <property type="component" value="Unassembled WGS sequence"/>
</dbReference>
<proteinExistence type="predicted"/>
<gene>
    <name evidence="2" type="ORF">HNR59_003017</name>
</gene>
<reference evidence="2 3" key="1">
    <citation type="submission" date="2020-08" db="EMBL/GenBank/DDBJ databases">
        <title>Genomic Encyclopedia of Type Strains, Phase IV (KMG-IV): sequencing the most valuable type-strain genomes for metagenomic binning, comparative biology and taxonomic classification.</title>
        <authorList>
            <person name="Goeker M."/>
        </authorList>
    </citation>
    <scope>NUCLEOTIDE SEQUENCE [LARGE SCALE GENOMIC DNA]</scope>
    <source>
        <strain evidence="2 3">DSM 11099</strain>
    </source>
</reference>
<organism evidence="2 3">
    <name type="scientific">Aquamicrobium lusatiense</name>
    <dbReference type="NCBI Taxonomy" id="89772"/>
    <lineage>
        <taxon>Bacteria</taxon>
        <taxon>Pseudomonadati</taxon>
        <taxon>Pseudomonadota</taxon>
        <taxon>Alphaproteobacteria</taxon>
        <taxon>Hyphomicrobiales</taxon>
        <taxon>Phyllobacteriaceae</taxon>
        <taxon>Aquamicrobium</taxon>
    </lineage>
</organism>
<comment type="caution">
    <text evidence="2">The sequence shown here is derived from an EMBL/GenBank/DDBJ whole genome shotgun (WGS) entry which is preliminary data.</text>
</comment>
<feature type="transmembrane region" description="Helical" evidence="1">
    <location>
        <begin position="12"/>
        <end position="33"/>
    </location>
</feature>
<name>A0A7W9S611_9HYPH</name>
<keyword evidence="3" id="KW-1185">Reference proteome</keyword>
<evidence type="ECO:0000313" key="2">
    <source>
        <dbReference type="EMBL" id="MBB6013628.1"/>
    </source>
</evidence>
<dbReference type="EMBL" id="JACHEU010000002">
    <property type="protein sequence ID" value="MBB6013628.1"/>
    <property type="molecule type" value="Genomic_DNA"/>
</dbReference>
<dbReference type="AlphaFoldDB" id="A0A7W9S611"/>
<keyword evidence="1" id="KW-0812">Transmembrane</keyword>
<sequence length="67" mass="7401">MTRETRQTAIATFLILAVFGTFLYFVPQIMIAVGAISPVLGAVVIGLVLVAPFLFFWLRSRRQNGNS</sequence>
<evidence type="ECO:0000313" key="3">
    <source>
        <dbReference type="Proteomes" id="UP000533306"/>
    </source>
</evidence>